<feature type="transmembrane region" description="Helical" evidence="2">
    <location>
        <begin position="74"/>
        <end position="93"/>
    </location>
</feature>
<dbReference type="EMBL" id="ACDP02000026">
    <property type="protein sequence ID" value="EEO27397.1"/>
    <property type="molecule type" value="Genomic_DNA"/>
</dbReference>
<feature type="transmembrane region" description="Helical" evidence="2">
    <location>
        <begin position="217"/>
        <end position="234"/>
    </location>
</feature>
<feature type="transmembrane region" description="Helical" evidence="2">
    <location>
        <begin position="191"/>
        <end position="211"/>
    </location>
</feature>
<dbReference type="HOGENOM" id="CLU_092043_0_0_4"/>
<sequence length="264" mass="28926">MKAAKETGTTDTLPPACQTVSLGKNSFRVILLTTVSGFVEVTAFMDCDRLYASIMTGNTVQLGMNLAAANWTRFGLFAYAIVLFFINCILASLIRRHLARPRMELVMMAAVLILASIARLHPAWNLALELPLLSLALAMQGETIARFGAVSLQTLVVTNNIIKFCDAFTGRFISRRFLEKTGSAVPTLDEVLLPGLAWLAYVTSAGLAALVHGMNRFFLLLPACLVMLVAASLQNEEKRHKNRKIPSFHHDKTAGNIESDQTND</sequence>
<dbReference type="InterPro" id="IPR010699">
    <property type="entry name" value="DUF1275"/>
</dbReference>
<dbReference type="AlphaFoldDB" id="C3X2G1"/>
<reference evidence="3" key="1">
    <citation type="submission" date="2011-10" db="EMBL/GenBank/DDBJ databases">
        <title>The Genome Sequence of Oxalobacter formigenes HOxBLS.</title>
        <authorList>
            <consortium name="The Broad Institute Genome Sequencing Platform"/>
            <person name="Earl A."/>
            <person name="Ward D."/>
            <person name="Feldgarden M."/>
            <person name="Gevers D."/>
            <person name="Allison M.J."/>
            <person name="Humphrey S."/>
            <person name="Young S.K."/>
            <person name="Zeng Q."/>
            <person name="Gargeya S."/>
            <person name="Fitzgerald M."/>
            <person name="Haas B."/>
            <person name="Abouelleil A."/>
            <person name="Alvarado L."/>
            <person name="Arachchi H.M."/>
            <person name="Berlin A."/>
            <person name="Brown A."/>
            <person name="Chapman S.B."/>
            <person name="Chen Z."/>
            <person name="Dunbar C."/>
            <person name="Freedman E."/>
            <person name="Gearin G."/>
            <person name="Goldberg J."/>
            <person name="Griggs A."/>
            <person name="Gujja S."/>
            <person name="Heiman D."/>
            <person name="Howarth C."/>
            <person name="Larson L."/>
            <person name="Lui A."/>
            <person name="MacDonald P.J.P."/>
            <person name="Montmayeur A."/>
            <person name="Murphy C."/>
            <person name="Neiman D."/>
            <person name="Pearson M."/>
            <person name="Priest M."/>
            <person name="Roberts A."/>
            <person name="Saif S."/>
            <person name="Shea T."/>
            <person name="Shenoy N."/>
            <person name="Sisk P."/>
            <person name="Stolte C."/>
            <person name="Sykes S."/>
            <person name="Wortman J."/>
            <person name="Nusbaum C."/>
            <person name="Birren B."/>
        </authorList>
    </citation>
    <scope>NUCLEOTIDE SEQUENCE [LARGE SCALE GENOMIC DNA]</scope>
    <source>
        <strain evidence="3">HOxBLS</strain>
    </source>
</reference>
<name>C3X2G1_9BURK</name>
<keyword evidence="2" id="KW-0472">Membrane</keyword>
<proteinExistence type="predicted"/>
<dbReference type="RefSeq" id="WP_005876365.1">
    <property type="nucleotide sequence ID" value="NZ_CABMNL010000001.1"/>
</dbReference>
<keyword evidence="2" id="KW-1133">Transmembrane helix</keyword>
<evidence type="ECO:0000256" key="2">
    <source>
        <dbReference type="SAM" id="Phobius"/>
    </source>
</evidence>
<evidence type="ECO:0008006" key="5">
    <source>
        <dbReference type="Google" id="ProtNLM"/>
    </source>
</evidence>
<feature type="region of interest" description="Disordered" evidence="1">
    <location>
        <begin position="241"/>
        <end position="264"/>
    </location>
</feature>
<protein>
    <recommendedName>
        <fullName evidence="5">DUF1275 domain-containing protein</fullName>
    </recommendedName>
</protein>
<feature type="transmembrane region" description="Helical" evidence="2">
    <location>
        <begin position="105"/>
        <end position="124"/>
    </location>
</feature>
<dbReference type="PANTHER" id="PTHR37314">
    <property type="entry name" value="SLR0142 PROTEIN"/>
    <property type="match status" value="1"/>
</dbReference>
<accession>C3X2G1</accession>
<dbReference type="PANTHER" id="PTHR37314:SF4">
    <property type="entry name" value="UPF0700 TRANSMEMBRANE PROTEIN YOAK"/>
    <property type="match status" value="1"/>
</dbReference>
<keyword evidence="2" id="KW-0812">Transmembrane</keyword>
<dbReference type="Proteomes" id="UP000003973">
    <property type="component" value="Unassembled WGS sequence"/>
</dbReference>
<keyword evidence="4" id="KW-1185">Reference proteome</keyword>
<organism evidence="3 4">
    <name type="scientific">Oxalobacter paraformigenes</name>
    <dbReference type="NCBI Taxonomy" id="556268"/>
    <lineage>
        <taxon>Bacteria</taxon>
        <taxon>Pseudomonadati</taxon>
        <taxon>Pseudomonadota</taxon>
        <taxon>Betaproteobacteria</taxon>
        <taxon>Burkholderiales</taxon>
        <taxon>Oxalobacteraceae</taxon>
        <taxon>Oxalobacter</taxon>
    </lineage>
</organism>
<evidence type="ECO:0000313" key="4">
    <source>
        <dbReference type="Proteomes" id="UP000003973"/>
    </source>
</evidence>
<dbReference type="eggNOG" id="COG3619">
    <property type="taxonomic scope" value="Bacteria"/>
</dbReference>
<gene>
    <name evidence="3" type="ORF">OFAG_00550</name>
</gene>
<evidence type="ECO:0000313" key="3">
    <source>
        <dbReference type="EMBL" id="EEO27397.1"/>
    </source>
</evidence>
<dbReference type="Pfam" id="PF06912">
    <property type="entry name" value="DUF1275"/>
    <property type="match status" value="1"/>
</dbReference>
<comment type="caution">
    <text evidence="3">The sequence shown here is derived from an EMBL/GenBank/DDBJ whole genome shotgun (WGS) entry which is preliminary data.</text>
</comment>
<evidence type="ECO:0000256" key="1">
    <source>
        <dbReference type="SAM" id="MobiDB-lite"/>
    </source>
</evidence>